<dbReference type="EMBL" id="BMHO01000001">
    <property type="protein sequence ID" value="GGD31344.1"/>
    <property type="molecule type" value="Genomic_DNA"/>
</dbReference>
<keyword evidence="3 6" id="KW-0812">Transmembrane</keyword>
<keyword evidence="5 6" id="KW-0472">Membrane</keyword>
<comment type="similarity">
    <text evidence="2 6">Belongs to the 4-toluene sulfonate uptake permease (TSUP) (TC 2.A.102) family.</text>
</comment>
<evidence type="ECO:0000256" key="2">
    <source>
        <dbReference type="ARBA" id="ARBA00009142"/>
    </source>
</evidence>
<evidence type="ECO:0000256" key="5">
    <source>
        <dbReference type="ARBA" id="ARBA00023136"/>
    </source>
</evidence>
<name>A0A916Y5C6_9MICO</name>
<evidence type="ECO:0000256" key="6">
    <source>
        <dbReference type="RuleBase" id="RU363041"/>
    </source>
</evidence>
<keyword evidence="4 6" id="KW-1133">Transmembrane helix</keyword>
<dbReference type="GO" id="GO:0005886">
    <property type="term" value="C:plasma membrane"/>
    <property type="evidence" value="ECO:0007669"/>
    <property type="project" value="UniProtKB-SubCell"/>
</dbReference>
<dbReference type="Pfam" id="PF01925">
    <property type="entry name" value="TauE"/>
    <property type="match status" value="1"/>
</dbReference>
<dbReference type="Proteomes" id="UP000633205">
    <property type="component" value="Unassembled WGS sequence"/>
</dbReference>
<keyword evidence="6" id="KW-1003">Cell membrane</keyword>
<dbReference type="AlphaFoldDB" id="A0A916Y5C6"/>
<feature type="transmembrane region" description="Helical" evidence="6">
    <location>
        <begin position="76"/>
        <end position="100"/>
    </location>
</feature>
<dbReference type="PANTHER" id="PTHR43701">
    <property type="entry name" value="MEMBRANE TRANSPORTER PROTEIN MJ0441-RELATED"/>
    <property type="match status" value="1"/>
</dbReference>
<organism evidence="7 8">
    <name type="scientific">Microbacterium faecale</name>
    <dbReference type="NCBI Taxonomy" id="1804630"/>
    <lineage>
        <taxon>Bacteria</taxon>
        <taxon>Bacillati</taxon>
        <taxon>Actinomycetota</taxon>
        <taxon>Actinomycetes</taxon>
        <taxon>Micrococcales</taxon>
        <taxon>Microbacteriaceae</taxon>
        <taxon>Microbacterium</taxon>
    </lineage>
</organism>
<feature type="transmembrane region" description="Helical" evidence="6">
    <location>
        <begin position="235"/>
        <end position="253"/>
    </location>
</feature>
<dbReference type="PANTHER" id="PTHR43701:SF12">
    <property type="entry name" value="MEMBRANE TRANSPORTER PROTEIN YTNM-RELATED"/>
    <property type="match status" value="1"/>
</dbReference>
<gene>
    <name evidence="7" type="ORF">GCM10010915_09510</name>
</gene>
<evidence type="ECO:0000313" key="7">
    <source>
        <dbReference type="EMBL" id="GGD31344.1"/>
    </source>
</evidence>
<accession>A0A916Y5C6</accession>
<comment type="subcellular location">
    <subcellularLocation>
        <location evidence="6">Cell membrane</location>
        <topology evidence="6">Multi-pass membrane protein</topology>
    </subcellularLocation>
    <subcellularLocation>
        <location evidence="1">Membrane</location>
        <topology evidence="1">Multi-pass membrane protein</topology>
    </subcellularLocation>
</comment>
<protein>
    <recommendedName>
        <fullName evidence="6">Probable membrane transporter protein</fullName>
    </recommendedName>
</protein>
<feature type="transmembrane region" description="Helical" evidence="6">
    <location>
        <begin position="186"/>
        <end position="203"/>
    </location>
</feature>
<comment type="caution">
    <text evidence="7">The sequence shown here is derived from an EMBL/GenBank/DDBJ whole genome shotgun (WGS) entry which is preliminary data.</text>
</comment>
<sequence>MLVAMNTLILLALVGLGAQLVDGSLGMAYGVTSTTLLLAIGTNPAAASATVHLAEIGTTLASGAAHWRFGNVDWKVVARVGIPGAVGAFVGATFLSWLAVELAQPVMSTILLGLGIYVLLRFTVQGLPTRSERPLRRRFLVPLGLVGGFMDATGGGGWGPVGTPALLASGRMEPRKVIGTIDTSEFFVAVAASIGFFFGLSGVGIDWSWALALLIGGLIAAPIAAWLVRHVPPRILGSLVGGLIVLTNSRTLLRSDWIAAPAPVAWTVYVVIALVWAGAVAWSVRAHLAASRLEKARVAEGARTD</sequence>
<evidence type="ECO:0000256" key="3">
    <source>
        <dbReference type="ARBA" id="ARBA00022692"/>
    </source>
</evidence>
<reference evidence="7" key="2">
    <citation type="submission" date="2020-09" db="EMBL/GenBank/DDBJ databases">
        <authorList>
            <person name="Sun Q."/>
            <person name="Zhou Y."/>
        </authorList>
    </citation>
    <scope>NUCLEOTIDE SEQUENCE</scope>
    <source>
        <strain evidence="7">CGMCC 1.15152</strain>
    </source>
</reference>
<reference evidence="7" key="1">
    <citation type="journal article" date="2014" name="Int. J. Syst. Evol. Microbiol.">
        <title>Complete genome sequence of Corynebacterium casei LMG S-19264T (=DSM 44701T), isolated from a smear-ripened cheese.</title>
        <authorList>
            <consortium name="US DOE Joint Genome Institute (JGI-PGF)"/>
            <person name="Walter F."/>
            <person name="Albersmeier A."/>
            <person name="Kalinowski J."/>
            <person name="Ruckert C."/>
        </authorList>
    </citation>
    <scope>NUCLEOTIDE SEQUENCE</scope>
    <source>
        <strain evidence="7">CGMCC 1.15152</strain>
    </source>
</reference>
<evidence type="ECO:0000256" key="4">
    <source>
        <dbReference type="ARBA" id="ARBA00022989"/>
    </source>
</evidence>
<evidence type="ECO:0000256" key="1">
    <source>
        <dbReference type="ARBA" id="ARBA00004141"/>
    </source>
</evidence>
<feature type="transmembrane region" description="Helical" evidence="6">
    <location>
        <begin position="106"/>
        <end position="124"/>
    </location>
</feature>
<feature type="transmembrane region" description="Helical" evidence="6">
    <location>
        <begin position="209"/>
        <end position="228"/>
    </location>
</feature>
<proteinExistence type="inferred from homology"/>
<dbReference type="InterPro" id="IPR051598">
    <property type="entry name" value="TSUP/Inactive_protease-like"/>
</dbReference>
<keyword evidence="8" id="KW-1185">Reference proteome</keyword>
<feature type="transmembrane region" description="Helical" evidence="6">
    <location>
        <begin position="265"/>
        <end position="284"/>
    </location>
</feature>
<dbReference type="InterPro" id="IPR002781">
    <property type="entry name" value="TM_pro_TauE-like"/>
</dbReference>
<evidence type="ECO:0000313" key="8">
    <source>
        <dbReference type="Proteomes" id="UP000633205"/>
    </source>
</evidence>